<feature type="domain" description="HTH gntR-type" evidence="4">
    <location>
        <begin position="9"/>
        <end position="77"/>
    </location>
</feature>
<dbReference type="Pfam" id="PF00392">
    <property type="entry name" value="GntR"/>
    <property type="match status" value="1"/>
</dbReference>
<organism evidence="5 6">
    <name type="scientific">Blautia pseudococcoides</name>
    <dbReference type="NCBI Taxonomy" id="1796616"/>
    <lineage>
        <taxon>Bacteria</taxon>
        <taxon>Bacillati</taxon>
        <taxon>Bacillota</taxon>
        <taxon>Clostridia</taxon>
        <taxon>Lachnospirales</taxon>
        <taxon>Lachnospiraceae</taxon>
        <taxon>Blautia</taxon>
    </lineage>
</organism>
<accession>A0A1C7IBB1</accession>
<evidence type="ECO:0000256" key="3">
    <source>
        <dbReference type="ARBA" id="ARBA00023163"/>
    </source>
</evidence>
<keyword evidence="6" id="KW-1185">Reference proteome</keyword>
<dbReference type="OrthoDB" id="163333at2"/>
<evidence type="ECO:0000256" key="1">
    <source>
        <dbReference type="ARBA" id="ARBA00023015"/>
    </source>
</evidence>
<sequence length="123" mass="13971">MSWKLNPDRPVYVQLIERITTDIIAGIYPPGSKLPSVRDLAQTAGVNPNTMQKALSEMERTNLVYSQRTSGRFITEDLSMIDDLKTELASEQIKEFLEKMEKIGLSKEDIIGLIQKVSEEEKK</sequence>
<dbReference type="PANTHER" id="PTHR38445:SF6">
    <property type="entry name" value="GNTR-FAMILY TRANSCRIPTIONAL REGULATOR"/>
    <property type="match status" value="1"/>
</dbReference>
<dbReference type="CDD" id="cd07377">
    <property type="entry name" value="WHTH_GntR"/>
    <property type="match status" value="1"/>
</dbReference>
<keyword evidence="2" id="KW-0238">DNA-binding</keyword>
<dbReference type="InterPro" id="IPR036388">
    <property type="entry name" value="WH-like_DNA-bd_sf"/>
</dbReference>
<keyword evidence="1" id="KW-0805">Transcription regulation</keyword>
<keyword evidence="3" id="KW-0804">Transcription</keyword>
<dbReference type="SUPFAM" id="SSF46785">
    <property type="entry name" value="Winged helix' DNA-binding domain"/>
    <property type="match status" value="1"/>
</dbReference>
<evidence type="ECO:0000313" key="5">
    <source>
        <dbReference type="EMBL" id="ANU76931.1"/>
    </source>
</evidence>
<dbReference type="Gene3D" id="1.10.10.10">
    <property type="entry name" value="Winged helix-like DNA-binding domain superfamily/Winged helix DNA-binding domain"/>
    <property type="match status" value="1"/>
</dbReference>
<reference evidence="5" key="1">
    <citation type="submission" date="2017-04" db="EMBL/GenBank/DDBJ databases">
        <title>Complete Genome Sequences of Twelve Strains of a Stable Defined Moderately Diverse Mouse Microbiota 2 (sDMDMm2).</title>
        <authorList>
            <person name="Uchimura Y."/>
            <person name="Wyss M."/>
            <person name="Brugiroux S."/>
            <person name="Limenitakis J.P."/>
            <person name="Stecher B."/>
            <person name="McCoy K.D."/>
            <person name="Macpherson A.J."/>
        </authorList>
    </citation>
    <scope>NUCLEOTIDE SEQUENCE</scope>
    <source>
        <strain evidence="5">YL58</strain>
    </source>
</reference>
<evidence type="ECO:0000256" key="2">
    <source>
        <dbReference type="ARBA" id="ARBA00023125"/>
    </source>
</evidence>
<dbReference type="InterPro" id="IPR000524">
    <property type="entry name" value="Tscrpt_reg_HTH_GntR"/>
</dbReference>
<dbReference type="GO" id="GO:0003677">
    <property type="term" value="F:DNA binding"/>
    <property type="evidence" value="ECO:0007669"/>
    <property type="project" value="UniProtKB-KW"/>
</dbReference>
<dbReference type="SMART" id="SM00345">
    <property type="entry name" value="HTH_GNTR"/>
    <property type="match status" value="1"/>
</dbReference>
<dbReference type="PROSITE" id="PS50949">
    <property type="entry name" value="HTH_GNTR"/>
    <property type="match status" value="1"/>
</dbReference>
<dbReference type="EMBL" id="CP015405">
    <property type="protein sequence ID" value="ANU76931.1"/>
    <property type="molecule type" value="Genomic_DNA"/>
</dbReference>
<dbReference type="PANTHER" id="PTHR38445">
    <property type="entry name" value="HTH-TYPE TRANSCRIPTIONAL REPRESSOR YTRA"/>
    <property type="match status" value="1"/>
</dbReference>
<dbReference type="RefSeq" id="WP_065543084.1">
    <property type="nucleotide sequence ID" value="NZ_CP015405.2"/>
</dbReference>
<protein>
    <submittedName>
        <fullName evidence="5">GntR family transcriptional regulator</fullName>
    </submittedName>
</protein>
<evidence type="ECO:0000313" key="6">
    <source>
        <dbReference type="Proteomes" id="UP000092574"/>
    </source>
</evidence>
<dbReference type="InterPro" id="IPR036390">
    <property type="entry name" value="WH_DNA-bd_sf"/>
</dbReference>
<dbReference type="KEGG" id="byl:A4V09_14895"/>
<dbReference type="AlphaFoldDB" id="A0A1C7IBB1"/>
<dbReference type="GO" id="GO:0003700">
    <property type="term" value="F:DNA-binding transcription factor activity"/>
    <property type="evidence" value="ECO:0007669"/>
    <property type="project" value="InterPro"/>
</dbReference>
<gene>
    <name evidence="5" type="ORF">A4V09_14895</name>
</gene>
<evidence type="ECO:0000259" key="4">
    <source>
        <dbReference type="PROSITE" id="PS50949"/>
    </source>
</evidence>
<dbReference type="STRING" id="1796616.A4V09_14895"/>
<proteinExistence type="predicted"/>
<dbReference type="Proteomes" id="UP000092574">
    <property type="component" value="Chromosome"/>
</dbReference>
<name>A0A1C7IBB1_9FIRM</name>